<reference evidence="2" key="1">
    <citation type="journal article" date="2020" name="Fungal Divers.">
        <title>Resolving the Mortierellaceae phylogeny through synthesis of multi-gene phylogenetics and phylogenomics.</title>
        <authorList>
            <person name="Vandepol N."/>
            <person name="Liber J."/>
            <person name="Desiro A."/>
            <person name="Na H."/>
            <person name="Kennedy M."/>
            <person name="Barry K."/>
            <person name="Grigoriev I.V."/>
            <person name="Miller A.N."/>
            <person name="O'Donnell K."/>
            <person name="Stajich J.E."/>
            <person name="Bonito G."/>
        </authorList>
    </citation>
    <scope>NUCLEOTIDE SEQUENCE</scope>
    <source>
        <strain evidence="2">REB-010B</strain>
    </source>
</reference>
<protein>
    <submittedName>
        <fullName evidence="2">Uncharacterized protein</fullName>
    </submittedName>
</protein>
<gene>
    <name evidence="2" type="ORF">BGZ99_001882</name>
</gene>
<evidence type="ECO:0000256" key="1">
    <source>
        <dbReference type="SAM" id="Phobius"/>
    </source>
</evidence>
<dbReference type="OrthoDB" id="76293at2759"/>
<keyword evidence="1" id="KW-0472">Membrane</keyword>
<comment type="caution">
    <text evidence="2">The sequence shown here is derived from an EMBL/GenBank/DDBJ whole genome shotgun (WGS) entry which is preliminary data.</text>
</comment>
<keyword evidence="1" id="KW-0812">Transmembrane</keyword>
<dbReference type="AlphaFoldDB" id="A0A9P6RQ93"/>
<evidence type="ECO:0000313" key="2">
    <source>
        <dbReference type="EMBL" id="KAG0324414.1"/>
    </source>
</evidence>
<accession>A0A9P6RQ93</accession>
<organism evidence="2 3">
    <name type="scientific">Dissophora globulifera</name>
    <dbReference type="NCBI Taxonomy" id="979702"/>
    <lineage>
        <taxon>Eukaryota</taxon>
        <taxon>Fungi</taxon>
        <taxon>Fungi incertae sedis</taxon>
        <taxon>Mucoromycota</taxon>
        <taxon>Mortierellomycotina</taxon>
        <taxon>Mortierellomycetes</taxon>
        <taxon>Mortierellales</taxon>
        <taxon>Mortierellaceae</taxon>
        <taxon>Dissophora</taxon>
    </lineage>
</organism>
<keyword evidence="1" id="KW-1133">Transmembrane helix</keyword>
<proteinExistence type="predicted"/>
<keyword evidence="3" id="KW-1185">Reference proteome</keyword>
<dbReference type="Proteomes" id="UP000738325">
    <property type="component" value="Unassembled WGS sequence"/>
</dbReference>
<dbReference type="EMBL" id="JAAAIP010000150">
    <property type="protein sequence ID" value="KAG0324414.1"/>
    <property type="molecule type" value="Genomic_DNA"/>
</dbReference>
<feature type="transmembrane region" description="Helical" evidence="1">
    <location>
        <begin position="47"/>
        <end position="67"/>
    </location>
</feature>
<evidence type="ECO:0000313" key="3">
    <source>
        <dbReference type="Proteomes" id="UP000738325"/>
    </source>
</evidence>
<name>A0A9P6RQ93_9FUNG</name>
<sequence length="210" mass="23214">MATLQALKQRHFKSTAVFDTDHHDDIANVKHAQPPSKVHSAFSSSNTIIRAWSAFVAFLALLCLITYQIHYTLPTPVHDLLNPASGQVQFSEANVRKVIRHLSEDIGYRVVGTAQELETKKYLVNELLQLKEDARIAGMKHQAGQRSASSSSSGSSGSDLALLPNFDMWVQVGDGSHRFDFMSKGKYTLSCLVSCFSLWGQKQMNMGSGK</sequence>